<feature type="chain" id="PRO_5019494514" evidence="1">
    <location>
        <begin position="20"/>
        <end position="348"/>
    </location>
</feature>
<evidence type="ECO:0000313" key="3">
    <source>
        <dbReference type="Proteomes" id="UP000287823"/>
    </source>
</evidence>
<feature type="signal peptide" evidence="1">
    <location>
        <begin position="1"/>
        <end position="19"/>
    </location>
</feature>
<gene>
    <name evidence="2" type="ORF">CWE14_08925</name>
</gene>
<comment type="caution">
    <text evidence="2">The sequence shown here is derived from an EMBL/GenBank/DDBJ whole genome shotgun (WGS) entry which is preliminary data.</text>
</comment>
<name>A0A432WHM4_9GAMM</name>
<protein>
    <submittedName>
        <fullName evidence="2">Uncharacterized protein</fullName>
    </submittedName>
</protein>
<dbReference type="EMBL" id="PIPO01000003">
    <property type="protein sequence ID" value="RUO33326.1"/>
    <property type="molecule type" value="Genomic_DNA"/>
</dbReference>
<reference evidence="2 3" key="1">
    <citation type="journal article" date="2011" name="Front. Microbiol.">
        <title>Genomic signatures of strain selection and enhancement in Bacillus atrophaeus var. globigii, a historical biowarfare simulant.</title>
        <authorList>
            <person name="Gibbons H.S."/>
            <person name="Broomall S.M."/>
            <person name="McNew L.A."/>
            <person name="Daligault H."/>
            <person name="Chapman C."/>
            <person name="Bruce D."/>
            <person name="Karavis M."/>
            <person name="Krepps M."/>
            <person name="McGregor P.A."/>
            <person name="Hong C."/>
            <person name="Park K.H."/>
            <person name="Akmal A."/>
            <person name="Feldman A."/>
            <person name="Lin J.S."/>
            <person name="Chang W.E."/>
            <person name="Higgs B.W."/>
            <person name="Demirev P."/>
            <person name="Lindquist J."/>
            <person name="Liem A."/>
            <person name="Fochler E."/>
            <person name="Read T.D."/>
            <person name="Tapia R."/>
            <person name="Johnson S."/>
            <person name="Bishop-Lilly K.A."/>
            <person name="Detter C."/>
            <person name="Han C."/>
            <person name="Sozhamannan S."/>
            <person name="Rosenzweig C.N."/>
            <person name="Skowronski E.W."/>
        </authorList>
    </citation>
    <scope>NUCLEOTIDE SEQUENCE [LARGE SCALE GENOMIC DNA]</scope>
    <source>
        <strain evidence="2 3">Y4G10-17</strain>
    </source>
</reference>
<dbReference type="Proteomes" id="UP000287823">
    <property type="component" value="Unassembled WGS sequence"/>
</dbReference>
<proteinExistence type="predicted"/>
<accession>A0A432WHM4</accession>
<keyword evidence="3" id="KW-1185">Reference proteome</keyword>
<sequence length="348" mass="37516">MKIRFLSLSGLFFASIAFAETAVICENCSTESAAESFAKSNANNLQCSSEFGPDMTCQSINKVITFVDSNSGQAYKYNVFHERDFPWSVQAERIPLSSDREESFRILMKFVRDSNSAITEASADIHEILGSFNISSSSANRSANSDSACPTDTALSALTNPNTLDSIQNRAAIEIGTNLISKNNDLNLNPVKIDRSYSLSFLGLTSSILADSASRDPSFIVTFDESERPGSRKDFFAYQVSILGFDEQNLPIMNFNLLGASQVAGYRLENLSGSNGSLAIENECVKERLEEAVNNGVLTPAVNLGGSAGGEPAPPPPGPGWTFPTSGGCQIVDFYQGGTLLYTFRVCS</sequence>
<dbReference type="AlphaFoldDB" id="A0A432WHM4"/>
<evidence type="ECO:0000256" key="1">
    <source>
        <dbReference type="SAM" id="SignalP"/>
    </source>
</evidence>
<keyword evidence="1" id="KW-0732">Signal</keyword>
<evidence type="ECO:0000313" key="2">
    <source>
        <dbReference type="EMBL" id="RUO33326.1"/>
    </source>
</evidence>
<dbReference type="RefSeq" id="WP_126799034.1">
    <property type="nucleotide sequence ID" value="NZ_PIPO01000003.1"/>
</dbReference>
<organism evidence="2 3">
    <name type="scientific">Aliidiomarina soli</name>
    <dbReference type="NCBI Taxonomy" id="1928574"/>
    <lineage>
        <taxon>Bacteria</taxon>
        <taxon>Pseudomonadati</taxon>
        <taxon>Pseudomonadota</taxon>
        <taxon>Gammaproteobacteria</taxon>
        <taxon>Alteromonadales</taxon>
        <taxon>Idiomarinaceae</taxon>
        <taxon>Aliidiomarina</taxon>
    </lineage>
</organism>